<evidence type="ECO:0000256" key="1">
    <source>
        <dbReference type="SAM" id="Phobius"/>
    </source>
</evidence>
<feature type="transmembrane region" description="Helical" evidence="1">
    <location>
        <begin position="20"/>
        <end position="37"/>
    </location>
</feature>
<keyword evidence="1" id="KW-0812">Transmembrane</keyword>
<dbReference type="VEuPathDB" id="VectorBase:GPPI045975"/>
<organism evidence="2 3">
    <name type="scientific">Glossina palpalis gambiensis</name>
    <dbReference type="NCBI Taxonomy" id="67801"/>
    <lineage>
        <taxon>Eukaryota</taxon>
        <taxon>Metazoa</taxon>
        <taxon>Ecdysozoa</taxon>
        <taxon>Arthropoda</taxon>
        <taxon>Hexapoda</taxon>
        <taxon>Insecta</taxon>
        <taxon>Pterygota</taxon>
        <taxon>Neoptera</taxon>
        <taxon>Endopterygota</taxon>
        <taxon>Diptera</taxon>
        <taxon>Brachycera</taxon>
        <taxon>Muscomorpha</taxon>
        <taxon>Hippoboscoidea</taxon>
        <taxon>Glossinidae</taxon>
        <taxon>Glossina</taxon>
    </lineage>
</organism>
<keyword evidence="3" id="KW-1185">Reference proteome</keyword>
<dbReference type="EnsemblMetazoa" id="GPPI045975-RA">
    <property type="protein sequence ID" value="GPPI045975-PA"/>
    <property type="gene ID" value="GPPI045975"/>
</dbReference>
<proteinExistence type="predicted"/>
<keyword evidence="1" id="KW-0472">Membrane</keyword>
<reference evidence="3" key="1">
    <citation type="submission" date="2015-01" db="EMBL/GenBank/DDBJ databases">
        <authorList>
            <person name="Aksoy S."/>
            <person name="Warren W."/>
            <person name="Wilson R.K."/>
        </authorList>
    </citation>
    <scope>NUCLEOTIDE SEQUENCE [LARGE SCALE GENOMIC DNA]</scope>
    <source>
        <strain evidence="3">IAEA</strain>
    </source>
</reference>
<feature type="transmembrane region" description="Helical" evidence="1">
    <location>
        <begin position="97"/>
        <end position="120"/>
    </location>
</feature>
<accession>A0A1B0C0K5</accession>
<dbReference type="AlphaFoldDB" id="A0A1B0C0K5"/>
<reference evidence="2" key="2">
    <citation type="submission" date="2020-05" db="UniProtKB">
        <authorList>
            <consortium name="EnsemblMetazoa"/>
        </authorList>
    </citation>
    <scope>IDENTIFICATION</scope>
    <source>
        <strain evidence="2">IAEA</strain>
    </source>
</reference>
<evidence type="ECO:0000313" key="2">
    <source>
        <dbReference type="EnsemblMetazoa" id="GPPI045975-PA"/>
    </source>
</evidence>
<dbReference type="EMBL" id="JXJN01023655">
    <property type="status" value="NOT_ANNOTATED_CDS"/>
    <property type="molecule type" value="Genomic_DNA"/>
</dbReference>
<keyword evidence="1" id="KW-1133">Transmembrane helix</keyword>
<name>A0A1B0C0K5_9MUSC</name>
<sequence length="139" mass="16310">MTSVLLSIKSHYRDQIRIGVTLKFLFPLLYLRIGLYVKTTIVLNFEALPEIWDGILKISSFYEQQVSEFCKEDAARVEIIQDLQNRLNGIKLIFHNLMYGFKCLFHVIFVISDFFVLQFISQAKLIKIMTTMTIIRIII</sequence>
<protein>
    <submittedName>
        <fullName evidence="2">Uncharacterized protein</fullName>
    </submittedName>
</protein>
<dbReference type="Proteomes" id="UP000092460">
    <property type="component" value="Unassembled WGS sequence"/>
</dbReference>
<evidence type="ECO:0000313" key="3">
    <source>
        <dbReference type="Proteomes" id="UP000092460"/>
    </source>
</evidence>